<organism evidence="10 11">
    <name type="scientific">Calocera cornea HHB12733</name>
    <dbReference type="NCBI Taxonomy" id="1353952"/>
    <lineage>
        <taxon>Eukaryota</taxon>
        <taxon>Fungi</taxon>
        <taxon>Dikarya</taxon>
        <taxon>Basidiomycota</taxon>
        <taxon>Agaricomycotina</taxon>
        <taxon>Dacrymycetes</taxon>
        <taxon>Dacrymycetales</taxon>
        <taxon>Dacrymycetaceae</taxon>
        <taxon>Calocera</taxon>
    </lineage>
</organism>
<dbReference type="OrthoDB" id="435038at2759"/>
<accession>A0A165G0T0</accession>
<evidence type="ECO:0000256" key="1">
    <source>
        <dbReference type="ARBA" id="ARBA00005109"/>
    </source>
</evidence>
<keyword evidence="6" id="KW-0520">NAD</keyword>
<dbReference type="Proteomes" id="UP000076842">
    <property type="component" value="Unassembled WGS sequence"/>
</dbReference>
<dbReference type="GO" id="GO:0051287">
    <property type="term" value="F:NAD binding"/>
    <property type="evidence" value="ECO:0007669"/>
    <property type="project" value="InterPro"/>
</dbReference>
<evidence type="ECO:0000313" key="10">
    <source>
        <dbReference type="EMBL" id="KZT57456.1"/>
    </source>
</evidence>
<dbReference type="Gene3D" id="1.10.1040.10">
    <property type="entry name" value="N-(1-d-carboxylethyl)-l-norvaline Dehydrogenase, domain 2"/>
    <property type="match status" value="1"/>
</dbReference>
<dbReference type="InterPro" id="IPR013328">
    <property type="entry name" value="6PGD_dom2"/>
</dbReference>
<feature type="domain" description="3-hydroxyisobutyrate dehydrogenase-like NAD-binding" evidence="9">
    <location>
        <begin position="181"/>
        <end position="316"/>
    </location>
</feature>
<dbReference type="SUPFAM" id="SSF48179">
    <property type="entry name" value="6-phosphogluconate dehydrogenase C-terminal domain-like"/>
    <property type="match status" value="1"/>
</dbReference>
<dbReference type="FunFam" id="1.10.1040.10:FF:000006">
    <property type="entry name" value="3-hydroxyisobutyrate dehydrogenase"/>
    <property type="match status" value="1"/>
</dbReference>
<dbReference type="Pfam" id="PF03446">
    <property type="entry name" value="NAD_binding_2"/>
    <property type="match status" value="1"/>
</dbReference>
<evidence type="ECO:0000256" key="3">
    <source>
        <dbReference type="ARBA" id="ARBA00012991"/>
    </source>
</evidence>
<comment type="catalytic activity">
    <reaction evidence="7">
        <text>3-hydroxy-2-methylpropanoate + NAD(+) = 2-methyl-3-oxopropanoate + NADH + H(+)</text>
        <dbReference type="Rhea" id="RHEA:17681"/>
        <dbReference type="ChEBI" id="CHEBI:11805"/>
        <dbReference type="ChEBI" id="CHEBI:15378"/>
        <dbReference type="ChEBI" id="CHEBI:57540"/>
        <dbReference type="ChEBI" id="CHEBI:57700"/>
        <dbReference type="ChEBI" id="CHEBI:57945"/>
        <dbReference type="EC" id="1.1.1.31"/>
    </reaction>
</comment>
<dbReference type="GO" id="GO:0050661">
    <property type="term" value="F:NADP binding"/>
    <property type="evidence" value="ECO:0007669"/>
    <property type="project" value="InterPro"/>
</dbReference>
<keyword evidence="4" id="KW-0101">Branched-chain amino acid catabolism</keyword>
<evidence type="ECO:0000313" key="11">
    <source>
        <dbReference type="Proteomes" id="UP000076842"/>
    </source>
</evidence>
<evidence type="ECO:0000256" key="2">
    <source>
        <dbReference type="ARBA" id="ARBA00006013"/>
    </source>
</evidence>
<dbReference type="GO" id="GO:0005739">
    <property type="term" value="C:mitochondrion"/>
    <property type="evidence" value="ECO:0007669"/>
    <property type="project" value="TreeGrafter"/>
</dbReference>
<dbReference type="InterPro" id="IPR036291">
    <property type="entry name" value="NAD(P)-bd_dom_sf"/>
</dbReference>
<keyword evidence="11" id="KW-1185">Reference proteome</keyword>
<proteinExistence type="inferred from homology"/>
<dbReference type="PANTHER" id="PTHR22981:SF7">
    <property type="entry name" value="3-HYDROXYISOBUTYRATE DEHYDROGENASE, MITOCHONDRIAL"/>
    <property type="match status" value="1"/>
</dbReference>
<evidence type="ECO:0000256" key="6">
    <source>
        <dbReference type="ARBA" id="ARBA00023027"/>
    </source>
</evidence>
<dbReference type="GO" id="GO:0006574">
    <property type="term" value="P:L-valine catabolic process"/>
    <property type="evidence" value="ECO:0007669"/>
    <property type="project" value="TreeGrafter"/>
</dbReference>
<evidence type="ECO:0000256" key="4">
    <source>
        <dbReference type="ARBA" id="ARBA00022456"/>
    </source>
</evidence>
<keyword evidence="5" id="KW-0560">Oxidoreductase</keyword>
<dbReference type="InParanoid" id="A0A165G0T0"/>
<dbReference type="InterPro" id="IPR029154">
    <property type="entry name" value="HIBADH-like_NADP-bd"/>
</dbReference>
<gene>
    <name evidence="10" type="ORF">CALCODRAFT_508773</name>
</gene>
<dbReference type="SUPFAM" id="SSF51735">
    <property type="entry name" value="NAD(P)-binding Rossmann-fold domains"/>
    <property type="match status" value="1"/>
</dbReference>
<evidence type="ECO:0000256" key="7">
    <source>
        <dbReference type="ARBA" id="ARBA00049197"/>
    </source>
</evidence>
<dbReference type="PANTHER" id="PTHR22981">
    <property type="entry name" value="3-HYDROXYISOBUTYRATE DEHYDROGENASE-RELATED"/>
    <property type="match status" value="1"/>
</dbReference>
<sequence length="338" mass="35759">MGRHMAWNLYSKTLLAHPSDTSVPCPTFLVCDANEKAFRSFSESCGKMAGTDIPRVRMEFIKTPKELAEQAEVIFTALPSSPEVKSVYLGERGIIAGLSSEGESKLCVDATTLDISVAREVSKAIQEKGADMVDAPMSGGIVGAEAGTLSFMVGGSKKAFDRAEPYLLRMGKNVIHCGPSGMGLAAKISNNSFHLSLILAINQIAIAEGLLLGTSLGLDAALLTRIINNSTGASWPSKVNNPIPGALGAAGSPPCERNYEGGFASKLMLKDLNLAMHAAEDVEVPLPLGTKATDEYSAVVADDDLAKKDFSVIYEYLKRGMSAKRGETGSEKPLAEQS</sequence>
<name>A0A165G0T0_9BASI</name>
<dbReference type="AlphaFoldDB" id="A0A165G0T0"/>
<dbReference type="InterPro" id="IPR008927">
    <property type="entry name" value="6-PGluconate_DH-like_C_sf"/>
</dbReference>
<feature type="domain" description="6-phosphogluconate dehydrogenase NADP-binding" evidence="8">
    <location>
        <begin position="45"/>
        <end position="178"/>
    </location>
</feature>
<evidence type="ECO:0000259" key="9">
    <source>
        <dbReference type="Pfam" id="PF14833"/>
    </source>
</evidence>
<dbReference type="GO" id="GO:0008442">
    <property type="term" value="F:3-hydroxyisobutyrate dehydrogenase activity"/>
    <property type="evidence" value="ECO:0007669"/>
    <property type="project" value="UniProtKB-EC"/>
</dbReference>
<dbReference type="STRING" id="1353952.A0A165G0T0"/>
<dbReference type="InterPro" id="IPR006115">
    <property type="entry name" value="6PGDH_NADP-bd"/>
</dbReference>
<dbReference type="EC" id="1.1.1.31" evidence="3"/>
<comment type="similarity">
    <text evidence="2">Belongs to the HIBADH-related family. 3-hydroxyisobutyrate dehydrogenase subfamily.</text>
</comment>
<dbReference type="Pfam" id="PF14833">
    <property type="entry name" value="NAD_binding_11"/>
    <property type="match status" value="1"/>
</dbReference>
<protein>
    <recommendedName>
        <fullName evidence="3">3-hydroxyisobutyrate dehydrogenase</fullName>
        <ecNumber evidence="3">1.1.1.31</ecNumber>
    </recommendedName>
</protein>
<reference evidence="10 11" key="1">
    <citation type="journal article" date="2016" name="Mol. Biol. Evol.">
        <title>Comparative Genomics of Early-Diverging Mushroom-Forming Fungi Provides Insights into the Origins of Lignocellulose Decay Capabilities.</title>
        <authorList>
            <person name="Nagy L.G."/>
            <person name="Riley R."/>
            <person name="Tritt A."/>
            <person name="Adam C."/>
            <person name="Daum C."/>
            <person name="Floudas D."/>
            <person name="Sun H."/>
            <person name="Yadav J.S."/>
            <person name="Pangilinan J."/>
            <person name="Larsson K.H."/>
            <person name="Matsuura K."/>
            <person name="Barry K."/>
            <person name="Labutti K."/>
            <person name="Kuo R."/>
            <person name="Ohm R.A."/>
            <person name="Bhattacharya S.S."/>
            <person name="Shirouzu T."/>
            <person name="Yoshinaga Y."/>
            <person name="Martin F.M."/>
            <person name="Grigoriev I.V."/>
            <person name="Hibbett D.S."/>
        </authorList>
    </citation>
    <scope>NUCLEOTIDE SEQUENCE [LARGE SCALE GENOMIC DNA]</scope>
    <source>
        <strain evidence="10 11">HHB12733</strain>
    </source>
</reference>
<evidence type="ECO:0000256" key="5">
    <source>
        <dbReference type="ARBA" id="ARBA00023002"/>
    </source>
</evidence>
<evidence type="ECO:0000259" key="8">
    <source>
        <dbReference type="Pfam" id="PF03446"/>
    </source>
</evidence>
<dbReference type="Gene3D" id="3.40.50.720">
    <property type="entry name" value="NAD(P)-binding Rossmann-like Domain"/>
    <property type="match status" value="1"/>
</dbReference>
<dbReference type="EMBL" id="KV423963">
    <property type="protein sequence ID" value="KZT57456.1"/>
    <property type="molecule type" value="Genomic_DNA"/>
</dbReference>
<comment type="pathway">
    <text evidence="1">Amino-acid degradation; L-valine degradation.</text>
</comment>